<evidence type="ECO:0008006" key="4">
    <source>
        <dbReference type="Google" id="ProtNLM"/>
    </source>
</evidence>
<gene>
    <name evidence="2" type="ORF">LMG28614_05535</name>
</gene>
<sequence length="144" mass="15808">MARRFRRGPVIRAFRRKDGSDDGLPAKGGRNADTYWKGQPRSNATHESSTDPDARLFNKSGKSPAILCYHGHVLMENRSGLVVGAVASHADGFSERVSVLRLLDYVPGTHAKTVGADKIYDTRDFVSDCRAHRQESPAEAGQLN</sequence>
<name>A0A6S7DD36_9BURK</name>
<keyword evidence="3" id="KW-1185">Reference proteome</keyword>
<dbReference type="EMBL" id="CADIKK010000032">
    <property type="protein sequence ID" value="CAB3802055.1"/>
    <property type="molecule type" value="Genomic_DNA"/>
</dbReference>
<evidence type="ECO:0000313" key="2">
    <source>
        <dbReference type="EMBL" id="CAB3802055.1"/>
    </source>
</evidence>
<dbReference type="Proteomes" id="UP000494365">
    <property type="component" value="Unassembled WGS sequence"/>
</dbReference>
<organism evidence="2 3">
    <name type="scientific">Paraburkholderia ultramafica</name>
    <dbReference type="NCBI Taxonomy" id="1544867"/>
    <lineage>
        <taxon>Bacteria</taxon>
        <taxon>Pseudomonadati</taxon>
        <taxon>Pseudomonadota</taxon>
        <taxon>Betaproteobacteria</taxon>
        <taxon>Burkholderiales</taxon>
        <taxon>Burkholderiaceae</taxon>
        <taxon>Paraburkholderia</taxon>
    </lineage>
</organism>
<evidence type="ECO:0000256" key="1">
    <source>
        <dbReference type="SAM" id="MobiDB-lite"/>
    </source>
</evidence>
<protein>
    <recommendedName>
        <fullName evidence="4">Transposase IS4-like domain-containing protein</fullName>
    </recommendedName>
</protein>
<evidence type="ECO:0000313" key="3">
    <source>
        <dbReference type="Proteomes" id="UP000494365"/>
    </source>
</evidence>
<feature type="region of interest" description="Disordered" evidence="1">
    <location>
        <begin position="1"/>
        <end position="56"/>
    </location>
</feature>
<feature type="compositionally biased region" description="Basic residues" evidence="1">
    <location>
        <begin position="1"/>
        <end position="15"/>
    </location>
</feature>
<reference evidence="2 3" key="1">
    <citation type="submission" date="2020-04" db="EMBL/GenBank/DDBJ databases">
        <authorList>
            <person name="De Canck E."/>
        </authorList>
    </citation>
    <scope>NUCLEOTIDE SEQUENCE [LARGE SCALE GENOMIC DNA]</scope>
    <source>
        <strain evidence="2 3">LMG 28614</strain>
    </source>
</reference>
<accession>A0A6S7DD36</accession>
<proteinExistence type="predicted"/>
<dbReference type="AlphaFoldDB" id="A0A6S7DD36"/>